<dbReference type="RefSeq" id="WP_087796013.1">
    <property type="nucleotide sequence ID" value="NZ_CAWNET010000039.1"/>
</dbReference>
<keyword evidence="3" id="KW-1185">Reference proteome</keyword>
<name>A0AB73NU21_YERKR</name>
<feature type="signal peptide" evidence="1">
    <location>
        <begin position="1"/>
        <end position="21"/>
    </location>
</feature>
<gene>
    <name evidence="2" type="ORF">CBW52_22705</name>
</gene>
<evidence type="ECO:0000313" key="3">
    <source>
        <dbReference type="Proteomes" id="UP000195840"/>
    </source>
</evidence>
<dbReference type="Proteomes" id="UP000195840">
    <property type="component" value="Unassembled WGS sequence"/>
</dbReference>
<protein>
    <submittedName>
        <fullName evidence="2">Uncharacterized protein</fullName>
    </submittedName>
</protein>
<evidence type="ECO:0000256" key="1">
    <source>
        <dbReference type="SAM" id="SignalP"/>
    </source>
</evidence>
<accession>A0AB73NU21</accession>
<comment type="caution">
    <text evidence="2">The sequence shown here is derived from an EMBL/GenBank/DDBJ whole genome shotgun (WGS) entry which is preliminary data.</text>
</comment>
<evidence type="ECO:0000313" key="2">
    <source>
        <dbReference type="EMBL" id="OVZ75022.1"/>
    </source>
</evidence>
<dbReference type="EMBL" id="NHOG01000044">
    <property type="protein sequence ID" value="OVZ75022.1"/>
    <property type="molecule type" value="Genomic_DNA"/>
</dbReference>
<dbReference type="AlphaFoldDB" id="A0AB73NU21"/>
<reference evidence="2 3" key="1">
    <citation type="submission" date="2017-05" db="EMBL/GenBank/DDBJ databases">
        <title>Whole genome sequencing of Yersinia kristensenii.</title>
        <authorList>
            <person name="Campioni F."/>
        </authorList>
    </citation>
    <scope>NUCLEOTIDE SEQUENCE [LARGE SCALE GENOMIC DNA]</scope>
    <source>
        <strain evidence="2 3">CFSAN060538</strain>
    </source>
</reference>
<sequence length="126" mass="14340">MKKVLSLTFLVFIFFTNTAFAEKWFEGGNLHNANALTWQKATPENKLATCADFIAGLYSKELLAPEINRKIKSVDDFEPYASELAKQIDDAFTPESDPAKNKEMFTNQSVKSTAMMLMIMMQWVQD</sequence>
<feature type="chain" id="PRO_5044506820" evidence="1">
    <location>
        <begin position="22"/>
        <end position="126"/>
    </location>
</feature>
<keyword evidence="1" id="KW-0732">Signal</keyword>
<proteinExistence type="predicted"/>
<organism evidence="2 3">
    <name type="scientific">Yersinia kristensenii</name>
    <dbReference type="NCBI Taxonomy" id="28152"/>
    <lineage>
        <taxon>Bacteria</taxon>
        <taxon>Pseudomonadati</taxon>
        <taxon>Pseudomonadota</taxon>
        <taxon>Gammaproteobacteria</taxon>
        <taxon>Enterobacterales</taxon>
        <taxon>Yersiniaceae</taxon>
        <taxon>Yersinia</taxon>
    </lineage>
</organism>